<name>A0ACC0U2C8_9AGAM</name>
<accession>A0ACC0U2C8</accession>
<evidence type="ECO:0000313" key="2">
    <source>
        <dbReference type="Proteomes" id="UP001207468"/>
    </source>
</evidence>
<protein>
    <submittedName>
        <fullName evidence="1">Uncharacterized protein</fullName>
    </submittedName>
</protein>
<comment type="caution">
    <text evidence="1">The sequence shown here is derived from an EMBL/GenBank/DDBJ whole genome shotgun (WGS) entry which is preliminary data.</text>
</comment>
<dbReference type="Proteomes" id="UP001207468">
    <property type="component" value="Unassembled WGS sequence"/>
</dbReference>
<proteinExistence type="predicted"/>
<evidence type="ECO:0000313" key="1">
    <source>
        <dbReference type="EMBL" id="KAI9458285.1"/>
    </source>
</evidence>
<dbReference type="EMBL" id="JAGFNK010000212">
    <property type="protein sequence ID" value="KAI9458285.1"/>
    <property type="molecule type" value="Genomic_DNA"/>
</dbReference>
<keyword evidence="2" id="KW-1185">Reference proteome</keyword>
<reference evidence="1" key="1">
    <citation type="submission" date="2021-03" db="EMBL/GenBank/DDBJ databases">
        <title>Evolutionary priming and transition to the ectomycorrhizal habit in an iconic lineage of mushroom-forming fungi: is preadaptation a requirement?</title>
        <authorList>
            <consortium name="DOE Joint Genome Institute"/>
            <person name="Looney B.P."/>
            <person name="Miyauchi S."/>
            <person name="Morin E."/>
            <person name="Drula E."/>
            <person name="Courty P.E."/>
            <person name="Chicoki N."/>
            <person name="Fauchery L."/>
            <person name="Kohler A."/>
            <person name="Kuo A."/>
            <person name="LaButti K."/>
            <person name="Pangilinan J."/>
            <person name="Lipzen A."/>
            <person name="Riley R."/>
            <person name="Andreopoulos W."/>
            <person name="He G."/>
            <person name="Johnson J."/>
            <person name="Barry K.W."/>
            <person name="Grigoriev I.V."/>
            <person name="Nagy L."/>
            <person name="Hibbett D."/>
            <person name="Henrissat B."/>
            <person name="Matheny P.B."/>
            <person name="Labbe J."/>
            <person name="Martin A.F."/>
        </authorList>
    </citation>
    <scope>NUCLEOTIDE SEQUENCE</scope>
    <source>
        <strain evidence="1">BPL698</strain>
    </source>
</reference>
<gene>
    <name evidence="1" type="ORF">F5148DRAFT_1221046</name>
</gene>
<organism evidence="1 2">
    <name type="scientific">Russula earlei</name>
    <dbReference type="NCBI Taxonomy" id="71964"/>
    <lineage>
        <taxon>Eukaryota</taxon>
        <taxon>Fungi</taxon>
        <taxon>Dikarya</taxon>
        <taxon>Basidiomycota</taxon>
        <taxon>Agaricomycotina</taxon>
        <taxon>Agaricomycetes</taxon>
        <taxon>Russulales</taxon>
        <taxon>Russulaceae</taxon>
        <taxon>Russula</taxon>
    </lineage>
</organism>
<sequence>MLLMYTSPDLLSSSITDVGSGVRLFSIHTEYFYTAERVYHPVAGTHDTCVRRHRTFMTDIHQRQVAEILWAGRVPLSMCIHGETLESVTTLFNGCDSITVMPSELRVPTRIGAVWVATRRSLELRCSTSGDLRSAFHLNSVQVGHRLHPATIPGTGSHFLEIHELHPAYMVEMIVSCLVMDILRRNIFDISPHDFDQHLGPCRQSDPTSRSLIARLAGPSRAWRATA</sequence>